<reference evidence="3" key="1">
    <citation type="submission" date="2018-06" db="EMBL/GenBank/DDBJ databases">
        <authorList>
            <person name="Sharma R."/>
            <person name="Ke K."/>
            <person name="Breakwell D.P."/>
            <person name="Hope S."/>
            <person name="Grose J.H."/>
        </authorList>
    </citation>
    <scope>NUCLEOTIDE SEQUENCE [LARGE SCALE GENOMIC DNA]</scope>
</reference>
<proteinExistence type="predicted"/>
<dbReference type="Pfam" id="PF19835">
    <property type="entry name" value="SegE_GIY-YIG"/>
    <property type="match status" value="1"/>
</dbReference>
<evidence type="ECO:0000259" key="1">
    <source>
        <dbReference type="Pfam" id="PF19835"/>
    </source>
</evidence>
<dbReference type="Gene3D" id="3.40.1440.10">
    <property type="entry name" value="GIY-YIG endonuclease"/>
    <property type="match status" value="1"/>
</dbReference>
<sequence length="171" mass="20144">MDKLPRYGHWVSLCGEINPEKLFGFVYVVYNKAHNRFYIGKKQFFSVTKKKIVGKVRRKTCIKDSDWLRYLTSSEYVKKDIEELGKDNFEFFIIETYETKSGLVYAEANLQHKFDVMQKAVDSDVRKFYNANVAAIKFLVKEIKPVAAKRIKQLIEYKEAQHVRNSEKTVL</sequence>
<evidence type="ECO:0000313" key="2">
    <source>
        <dbReference type="EMBL" id="AXN57421.1"/>
    </source>
</evidence>
<dbReference type="Proteomes" id="UP000257815">
    <property type="component" value="Segment"/>
</dbReference>
<dbReference type="EMBL" id="MH426725">
    <property type="protein sequence ID" value="AXN57421.1"/>
    <property type="molecule type" value="Genomic_DNA"/>
</dbReference>
<dbReference type="GO" id="GO:0004519">
    <property type="term" value="F:endonuclease activity"/>
    <property type="evidence" value="ECO:0007669"/>
    <property type="project" value="UniProtKB-KW"/>
</dbReference>
<accession>A0A346FHZ1</accession>
<gene>
    <name evidence="2" type="ORF">SUNLIREN_121</name>
</gene>
<feature type="domain" description="Putative endonuclease SegE-like GIY-YIG" evidence="1">
    <location>
        <begin position="18"/>
        <end position="133"/>
    </location>
</feature>
<protein>
    <submittedName>
        <fullName evidence="2">Putative HNH homimg endonuclease</fullName>
    </submittedName>
</protein>
<name>A0A346FHZ1_9CAUD</name>
<keyword evidence="2" id="KW-0378">Hydrolase</keyword>
<dbReference type="InterPro" id="IPR045566">
    <property type="entry name" value="SegE-like_GIY-YIG"/>
</dbReference>
<keyword evidence="2" id="KW-0540">Nuclease</keyword>
<organism evidence="2 3">
    <name type="scientific">Erwinia phage SunLIRen</name>
    <dbReference type="NCBI Taxonomy" id="2267654"/>
    <lineage>
        <taxon>Viruses</taxon>
        <taxon>Duplodnaviria</taxon>
        <taxon>Heunggongvirae</taxon>
        <taxon>Uroviricota</taxon>
        <taxon>Caudoviricetes</taxon>
        <taxon>Andersonviridae</taxon>
        <taxon>Ounavirinae</taxon>
        <taxon>Kolesnikvirus</taxon>
        <taxon>Kolesnikvirus Ea214</taxon>
    </lineage>
</organism>
<dbReference type="InterPro" id="IPR035901">
    <property type="entry name" value="GIY-YIG_endonuc_sf"/>
</dbReference>
<evidence type="ECO:0000313" key="3">
    <source>
        <dbReference type="Proteomes" id="UP000257815"/>
    </source>
</evidence>
<keyword evidence="2" id="KW-0255">Endonuclease</keyword>